<feature type="compositionally biased region" description="Polar residues" evidence="1">
    <location>
        <begin position="321"/>
        <end position="344"/>
    </location>
</feature>
<dbReference type="PANTHER" id="PTHR35191:SF1">
    <property type="entry name" value="PROPHAGE SIDE TAIL FIBER PROTEIN HOMOLOG STFQ-RELATED"/>
    <property type="match status" value="1"/>
</dbReference>
<dbReference type="SUPFAM" id="SSF88874">
    <property type="entry name" value="Receptor-binding domain of short tail fibre protein gp12"/>
    <property type="match status" value="1"/>
</dbReference>
<dbReference type="InterPro" id="IPR051934">
    <property type="entry name" value="Phage_Tail_Fiber_Structural"/>
</dbReference>
<accession>A0AAW7PUS1</accession>
<dbReference type="AlphaFoldDB" id="A0AAW7PUS1"/>
<proteinExistence type="predicted"/>
<dbReference type="Proteomes" id="UP001170288">
    <property type="component" value="Unassembled WGS sequence"/>
</dbReference>
<evidence type="ECO:0000313" key="4">
    <source>
        <dbReference type="Proteomes" id="UP001170288"/>
    </source>
</evidence>
<evidence type="ECO:0000256" key="1">
    <source>
        <dbReference type="SAM" id="MobiDB-lite"/>
    </source>
</evidence>
<protein>
    <submittedName>
        <fullName evidence="3">Phage tail protein</fullName>
    </submittedName>
</protein>
<feature type="domain" description="Phage tail fibre protein N-terminal" evidence="2">
    <location>
        <begin position="1"/>
        <end position="146"/>
    </location>
</feature>
<organism evidence="3 4">
    <name type="scientific">Aliarcobacter butzleri</name>
    <dbReference type="NCBI Taxonomy" id="28197"/>
    <lineage>
        <taxon>Bacteria</taxon>
        <taxon>Pseudomonadati</taxon>
        <taxon>Campylobacterota</taxon>
        <taxon>Epsilonproteobacteria</taxon>
        <taxon>Campylobacterales</taxon>
        <taxon>Arcobacteraceae</taxon>
        <taxon>Aliarcobacter</taxon>
    </lineage>
</organism>
<reference evidence="3" key="2">
    <citation type="journal article" date="2023" name="Microorganisms">
        <title>Genomic Characterization of Arcobacter butzleri Strains Isolated from Various Sources in Lithuania.</title>
        <authorList>
            <person name="Uljanovas D."/>
            <person name="Golz G."/>
            <person name="Fleischmann S."/>
            <person name="Kudirkiene E."/>
            <person name="Kasetiene N."/>
            <person name="Grineviciene A."/>
            <person name="Tamuleviciene E."/>
            <person name="Aksomaitiene J."/>
            <person name="Alter T."/>
            <person name="Malakauskas M."/>
        </authorList>
    </citation>
    <scope>NUCLEOTIDE SEQUENCE</scope>
    <source>
        <strain evidence="3">RCM69</strain>
    </source>
</reference>
<sequence>MENFYTLLSNTGINAIIAARASNSEVKLTKIAVGDGEIIPSQDMTALKSEKHRFNINSIIQDIDNPNYLIVEGVIPSNVGGFYVSEVAIYTDQNTLFAIGSLPKTYKPLLEEGSAKDLTIKIFLEVTNADSVTLKVDDSVVLATRKFVLSELKKYALINGDETKKFKVADAVELNEAINKKQLEALQKSVNDAISNIQTLPIGAILNAYTIFDNCIVAFGGEFNRDEYPKLWAYLQANPSLVKTQTQWQTEATANGGICGFFSDGNGTTTFRVPNLDKAFLRPDSRGVASYQNDAFQGHRHTFAGTIASMYGAGEREAYRTGSSNSVTSPITDGTNGTPRTANETRPKNIAVLPLIVAN</sequence>
<gene>
    <name evidence="3" type="ORF">O8C76_00640</name>
</gene>
<reference evidence="3" key="1">
    <citation type="submission" date="2022-12" db="EMBL/GenBank/DDBJ databases">
        <authorList>
            <person name="Uljanovas D."/>
        </authorList>
    </citation>
    <scope>NUCLEOTIDE SEQUENCE</scope>
    <source>
        <strain evidence="3">RCM69</strain>
    </source>
</reference>
<comment type="caution">
    <text evidence="3">The sequence shown here is derived from an EMBL/GenBank/DDBJ whole genome shotgun (WGS) entry which is preliminary data.</text>
</comment>
<dbReference type="RefSeq" id="WP_301371886.1">
    <property type="nucleotide sequence ID" value="NZ_JAPZCX010000001.1"/>
</dbReference>
<feature type="region of interest" description="Disordered" evidence="1">
    <location>
        <begin position="320"/>
        <end position="344"/>
    </location>
</feature>
<dbReference type="EMBL" id="JAPZCX010000001">
    <property type="protein sequence ID" value="MDN5069532.1"/>
    <property type="molecule type" value="Genomic_DNA"/>
</dbReference>
<dbReference type="PANTHER" id="PTHR35191">
    <property type="entry name" value="PROPHAGE SIDE TAIL FIBER PROTEIN HOMOLOG STFQ-RELATED"/>
    <property type="match status" value="1"/>
</dbReference>
<dbReference type="InterPro" id="IPR022225">
    <property type="entry name" value="Phage_tail_fibre_N"/>
</dbReference>
<evidence type="ECO:0000313" key="3">
    <source>
        <dbReference type="EMBL" id="MDN5069532.1"/>
    </source>
</evidence>
<name>A0AAW7PUS1_9BACT</name>
<evidence type="ECO:0000259" key="2">
    <source>
        <dbReference type="Pfam" id="PF12571"/>
    </source>
</evidence>
<dbReference type="Pfam" id="PF12571">
    <property type="entry name" value="Phage_tail_fib"/>
    <property type="match status" value="1"/>
</dbReference>